<organism evidence="3 4">
    <name type="scientific">Floccifex porci</name>
    <dbReference type="NCBI Taxonomy" id="2606629"/>
    <lineage>
        <taxon>Bacteria</taxon>
        <taxon>Bacillati</taxon>
        <taxon>Bacillota</taxon>
        <taxon>Erysipelotrichia</taxon>
        <taxon>Erysipelotrichales</taxon>
        <taxon>Erysipelotrichaceae</taxon>
        <taxon>Floccifex</taxon>
    </lineage>
</organism>
<dbReference type="InterPro" id="IPR025420">
    <property type="entry name" value="DUF4143"/>
</dbReference>
<dbReference type="Pfam" id="PF13173">
    <property type="entry name" value="AAA_14"/>
    <property type="match status" value="1"/>
</dbReference>
<evidence type="ECO:0000313" key="4">
    <source>
        <dbReference type="Proteomes" id="UP000470082"/>
    </source>
</evidence>
<dbReference type="RefSeq" id="WP_154459515.1">
    <property type="nucleotide sequence ID" value="NZ_VUMM01000003.1"/>
</dbReference>
<keyword evidence="3" id="KW-0067">ATP-binding</keyword>
<evidence type="ECO:0000313" key="3">
    <source>
        <dbReference type="EMBL" id="MSS01042.1"/>
    </source>
</evidence>
<dbReference type="EMBL" id="VUMM01000003">
    <property type="protein sequence ID" value="MSS01042.1"/>
    <property type="molecule type" value="Genomic_DNA"/>
</dbReference>
<dbReference type="InterPro" id="IPR041682">
    <property type="entry name" value="AAA_14"/>
</dbReference>
<dbReference type="SUPFAM" id="SSF52540">
    <property type="entry name" value="P-loop containing nucleoside triphosphate hydrolases"/>
    <property type="match status" value="1"/>
</dbReference>
<name>A0A7X2N263_9FIRM</name>
<evidence type="ECO:0000259" key="2">
    <source>
        <dbReference type="Pfam" id="PF13635"/>
    </source>
</evidence>
<dbReference type="GO" id="GO:0005524">
    <property type="term" value="F:ATP binding"/>
    <property type="evidence" value="ECO:0007669"/>
    <property type="project" value="UniProtKB-KW"/>
</dbReference>
<gene>
    <name evidence="3" type="ORF">FYJ50_02735</name>
</gene>
<dbReference type="AlphaFoldDB" id="A0A7X2N263"/>
<accession>A0A7X2N263</accession>
<reference evidence="3 4" key="1">
    <citation type="submission" date="2019-08" db="EMBL/GenBank/DDBJ databases">
        <title>In-depth cultivation of the pig gut microbiome towards novel bacterial diversity and tailored functional studies.</title>
        <authorList>
            <person name="Wylensek D."/>
            <person name="Hitch T.C.A."/>
            <person name="Clavel T."/>
        </authorList>
    </citation>
    <scope>NUCLEOTIDE SEQUENCE [LARGE SCALE GENOMIC DNA]</scope>
    <source>
        <strain evidence="3 4">LKV-178-WT-2G</strain>
    </source>
</reference>
<evidence type="ECO:0000259" key="1">
    <source>
        <dbReference type="Pfam" id="PF13173"/>
    </source>
</evidence>
<sequence length="409" mass="48030">MKLFKREQYLRKIRGFYDADDLIKVITGVRRCGKSSLMKTIVDELIERGVSRDNIIYIDLDKRGFKSIKTPDQLEKVIDQEIKSKELNYLFIDEIQNVKGFESLINGYRTDGGYSIFITGSTSYLLSSEISTKLTGRYISFEMFPLNFSEYVEMKKFYGKPIQPNTIIELNNYIIEGGFPRTIFFDEIADKRNYVANIVDEIFEKDIRRRVKIKNRELFNDVTRYMINNFAATTNIRSLHTILVKSGFVISEATVDKYVNTLVDAKILYECNRFDMKSKRSIRGDRKYYLSDLSFYFSMNTDNQLNYGPSLENIVYIYSKSKGYSVSIGRIGKLKCDFILRDSELNYSYVQVSYTIALSKETEDREYRPLEQIKDNYPKYVATTDYILQRRNGIKHVNILEFMLNNQDF</sequence>
<feature type="domain" description="AAA" evidence="1">
    <location>
        <begin position="23"/>
        <end position="151"/>
    </location>
</feature>
<protein>
    <submittedName>
        <fullName evidence="3">ATP-binding protein</fullName>
    </submittedName>
</protein>
<proteinExistence type="predicted"/>
<dbReference type="Gene3D" id="3.40.50.300">
    <property type="entry name" value="P-loop containing nucleotide triphosphate hydrolases"/>
    <property type="match status" value="1"/>
</dbReference>
<keyword evidence="4" id="KW-1185">Reference proteome</keyword>
<comment type="caution">
    <text evidence="3">The sequence shown here is derived from an EMBL/GenBank/DDBJ whole genome shotgun (WGS) entry which is preliminary data.</text>
</comment>
<keyword evidence="3" id="KW-0547">Nucleotide-binding</keyword>
<dbReference type="Proteomes" id="UP000470082">
    <property type="component" value="Unassembled WGS sequence"/>
</dbReference>
<dbReference type="PANTHER" id="PTHR33295:SF18">
    <property type="entry name" value="AAA+ ATPASE DOMAIN-CONTAINING PROTEIN"/>
    <property type="match status" value="1"/>
</dbReference>
<feature type="domain" description="DUF4143" evidence="2">
    <location>
        <begin position="204"/>
        <end position="325"/>
    </location>
</feature>
<dbReference type="Pfam" id="PF13635">
    <property type="entry name" value="DUF4143"/>
    <property type="match status" value="1"/>
</dbReference>
<dbReference type="InterPro" id="IPR027417">
    <property type="entry name" value="P-loop_NTPase"/>
</dbReference>
<dbReference type="PANTHER" id="PTHR33295">
    <property type="entry name" value="ATPASE"/>
    <property type="match status" value="1"/>
</dbReference>